<evidence type="ECO:0000313" key="5">
    <source>
        <dbReference type="Proteomes" id="UP001169006"/>
    </source>
</evidence>
<gene>
    <name evidence="4" type="ORF">Q2T52_15385</name>
</gene>
<evidence type="ECO:0000259" key="3">
    <source>
        <dbReference type="SMART" id="SM00903"/>
    </source>
</evidence>
<protein>
    <submittedName>
        <fullName evidence="4">Flavin reductase family protein</fullName>
        <ecNumber evidence="4">1.-.-.-</ecNumber>
    </submittedName>
</protein>
<accession>A0ABT8SYC3</accession>
<dbReference type="EMBL" id="JAUKWQ010000004">
    <property type="protein sequence ID" value="MDO1583470.1"/>
    <property type="molecule type" value="Genomic_DNA"/>
</dbReference>
<dbReference type="InterPro" id="IPR050268">
    <property type="entry name" value="NADH-dep_flavin_reductase"/>
</dbReference>
<keyword evidence="5" id="KW-1185">Reference proteome</keyword>
<keyword evidence="2 4" id="KW-0560">Oxidoreductase</keyword>
<reference evidence="4" key="1">
    <citation type="journal article" date="2015" name="Int. J. Syst. Evol. Microbiol.">
        <title>Rhizobium oryzicola sp. nov., potential plant-growth-promoting endophytic bacteria isolated from rice roots.</title>
        <authorList>
            <person name="Zhang X.X."/>
            <person name="Gao J.S."/>
            <person name="Cao Y.H."/>
            <person name="Sheirdil R.A."/>
            <person name="Wang X.C."/>
            <person name="Zhang L."/>
        </authorList>
    </citation>
    <scope>NUCLEOTIDE SEQUENCE</scope>
    <source>
        <strain evidence="4">05753</strain>
    </source>
</reference>
<organism evidence="4 5">
    <name type="scientific">Rhizobium oryzicola</name>
    <dbReference type="NCBI Taxonomy" id="1232668"/>
    <lineage>
        <taxon>Bacteria</taxon>
        <taxon>Pseudomonadati</taxon>
        <taxon>Pseudomonadota</taxon>
        <taxon>Alphaproteobacteria</taxon>
        <taxon>Hyphomicrobiales</taxon>
        <taxon>Rhizobiaceae</taxon>
        <taxon>Rhizobium/Agrobacterium group</taxon>
        <taxon>Rhizobium</taxon>
    </lineage>
</organism>
<dbReference type="Gene3D" id="2.30.110.10">
    <property type="entry name" value="Electron Transport, Fmn-binding Protein, Chain A"/>
    <property type="match status" value="1"/>
</dbReference>
<comment type="caution">
    <text evidence="4">The sequence shown here is derived from an EMBL/GenBank/DDBJ whole genome shotgun (WGS) entry which is preliminary data.</text>
</comment>
<evidence type="ECO:0000256" key="2">
    <source>
        <dbReference type="ARBA" id="ARBA00023002"/>
    </source>
</evidence>
<dbReference type="SUPFAM" id="SSF50475">
    <property type="entry name" value="FMN-binding split barrel"/>
    <property type="match status" value="1"/>
</dbReference>
<dbReference type="PANTHER" id="PTHR30466">
    <property type="entry name" value="FLAVIN REDUCTASE"/>
    <property type="match status" value="1"/>
</dbReference>
<dbReference type="InterPro" id="IPR002563">
    <property type="entry name" value="Flavin_Rdtase-like_dom"/>
</dbReference>
<name>A0ABT8SYC3_9HYPH</name>
<dbReference type="Pfam" id="PF01613">
    <property type="entry name" value="Flavin_Reduct"/>
    <property type="match status" value="1"/>
</dbReference>
<dbReference type="EC" id="1.-.-.-" evidence="4"/>
<comment type="similarity">
    <text evidence="1">Belongs to the non-flavoprotein flavin reductase family.</text>
</comment>
<evidence type="ECO:0000256" key="1">
    <source>
        <dbReference type="ARBA" id="ARBA00008898"/>
    </source>
</evidence>
<reference evidence="4" key="2">
    <citation type="submission" date="2023-07" db="EMBL/GenBank/DDBJ databases">
        <authorList>
            <person name="Sun H."/>
        </authorList>
    </citation>
    <scope>NUCLEOTIDE SEQUENCE</scope>
    <source>
        <strain evidence="4">05753</strain>
    </source>
</reference>
<dbReference type="InterPro" id="IPR012349">
    <property type="entry name" value="Split_barrel_FMN-bd"/>
</dbReference>
<sequence>MPMPLTDTAEPSPSAAFDLRELRDCFGAFYTGVTVVTTTDDAGRFYGTTVNSFSSLSLDPPLILWSQRRVAATFPIFGAARYFAVNILSEDQVEISRVFSSSTPDRFAGVKTQPGLGGAPLILGCSAYLQCSRETSYPGGDHEIFVGRVEQIETMKRAPLLFGAGSYRTSQLLQANISQ</sequence>
<dbReference type="PANTHER" id="PTHR30466:SF11">
    <property type="entry name" value="FLAVIN-DEPENDENT MONOOXYGENASE, REDUCTASE SUBUNIT HSAB"/>
    <property type="match status" value="1"/>
</dbReference>
<feature type="domain" description="Flavin reductase like" evidence="3">
    <location>
        <begin position="26"/>
        <end position="169"/>
    </location>
</feature>
<dbReference type="GO" id="GO:0016491">
    <property type="term" value="F:oxidoreductase activity"/>
    <property type="evidence" value="ECO:0007669"/>
    <property type="project" value="UniProtKB-KW"/>
</dbReference>
<dbReference type="SMART" id="SM00903">
    <property type="entry name" value="Flavin_Reduct"/>
    <property type="match status" value="1"/>
</dbReference>
<dbReference type="RefSeq" id="WP_302077658.1">
    <property type="nucleotide sequence ID" value="NZ_JAUKWQ010000004.1"/>
</dbReference>
<proteinExistence type="inferred from homology"/>
<evidence type="ECO:0000313" key="4">
    <source>
        <dbReference type="EMBL" id="MDO1583470.1"/>
    </source>
</evidence>
<dbReference type="Proteomes" id="UP001169006">
    <property type="component" value="Unassembled WGS sequence"/>
</dbReference>